<accession>A0A0A9QK49</accession>
<dbReference type="AlphaFoldDB" id="A0A0A9QK49"/>
<sequence>MFPYSGACFRKCQIPADAFAVFNSTFTNSVDLSSSDKCSLGDKYCNAC</sequence>
<proteinExistence type="predicted"/>
<evidence type="ECO:0000313" key="1">
    <source>
        <dbReference type="EMBL" id="JAD71497.1"/>
    </source>
</evidence>
<reference evidence="1" key="1">
    <citation type="submission" date="2014-09" db="EMBL/GenBank/DDBJ databases">
        <authorList>
            <person name="Magalhaes I.L.F."/>
            <person name="Oliveira U."/>
            <person name="Santos F.R."/>
            <person name="Vidigal T.H.D.A."/>
            <person name="Brescovit A.D."/>
            <person name="Santos A.J."/>
        </authorList>
    </citation>
    <scope>NUCLEOTIDE SEQUENCE</scope>
    <source>
        <tissue evidence="1">Shoot tissue taken approximately 20 cm above the soil surface</tissue>
    </source>
</reference>
<dbReference type="EMBL" id="GBRH01226398">
    <property type="protein sequence ID" value="JAD71497.1"/>
    <property type="molecule type" value="Transcribed_RNA"/>
</dbReference>
<reference evidence="1" key="2">
    <citation type="journal article" date="2015" name="Data Brief">
        <title>Shoot transcriptome of the giant reed, Arundo donax.</title>
        <authorList>
            <person name="Barrero R.A."/>
            <person name="Guerrero F.D."/>
            <person name="Moolhuijzen P."/>
            <person name="Goolsby J.A."/>
            <person name="Tidwell J."/>
            <person name="Bellgard S.E."/>
            <person name="Bellgard M.I."/>
        </authorList>
    </citation>
    <scope>NUCLEOTIDE SEQUENCE</scope>
    <source>
        <tissue evidence="1">Shoot tissue taken approximately 20 cm above the soil surface</tissue>
    </source>
</reference>
<organism evidence="1">
    <name type="scientific">Arundo donax</name>
    <name type="common">Giant reed</name>
    <name type="synonym">Donax arundinaceus</name>
    <dbReference type="NCBI Taxonomy" id="35708"/>
    <lineage>
        <taxon>Eukaryota</taxon>
        <taxon>Viridiplantae</taxon>
        <taxon>Streptophyta</taxon>
        <taxon>Embryophyta</taxon>
        <taxon>Tracheophyta</taxon>
        <taxon>Spermatophyta</taxon>
        <taxon>Magnoliopsida</taxon>
        <taxon>Liliopsida</taxon>
        <taxon>Poales</taxon>
        <taxon>Poaceae</taxon>
        <taxon>PACMAD clade</taxon>
        <taxon>Arundinoideae</taxon>
        <taxon>Arundineae</taxon>
        <taxon>Arundo</taxon>
    </lineage>
</organism>
<protein>
    <submittedName>
        <fullName evidence="1">Uncharacterized protein</fullName>
    </submittedName>
</protein>
<name>A0A0A9QK49_ARUDO</name>